<dbReference type="InterPro" id="IPR013108">
    <property type="entry name" value="Amidohydro_3"/>
</dbReference>
<sequence>MQSIPEHAFTTDRPTTLRRARSPVAFLPEVVGVAPDRDGAALVDIAIADGRVASVAPAGSGPALPGDVDLGGRHLWPTLVDVHAHLDKGHIVERTPNPDGTHFGALTATAEDRTRFWRRDDLIRRMEFGLACAEAHGVSAIRTHLDSQEEQGPETWAAFGEVSVAWKNRVALQAVALAPMDIFRGPYAEQLADIVAETGGLMGGVTRATGSRIEDGLADLDALLDRLFALASDRDLDVDLHVDETNYAAGATLPDIARATIRNGYEGRVTCGHCCSLALQDEATLAEHVRLVRDAGISIVTLPTVNMYLQDRQAGRTPRWRGVTPVTELRAAGVRVAVAGDNCRDPFYAYGDHDMLDTFRQGVKILHLDHPYGDAAALAGPAPAAIMGLSDHGAIRPGAPASFIVMNAWSMDQVLARPQSDRIVVRNGRRLAGGLPSYATLVAAEPGRPTEHAAA</sequence>
<dbReference type="GO" id="GO:0004131">
    <property type="term" value="F:cytosine deaminase activity"/>
    <property type="evidence" value="ECO:0007669"/>
    <property type="project" value="UniProtKB-EC"/>
</dbReference>
<dbReference type="CDD" id="cd01293">
    <property type="entry name" value="Bact_CD"/>
    <property type="match status" value="1"/>
</dbReference>
<evidence type="ECO:0000259" key="1">
    <source>
        <dbReference type="Pfam" id="PF07969"/>
    </source>
</evidence>
<evidence type="ECO:0000313" key="3">
    <source>
        <dbReference type="Proteomes" id="UP001181622"/>
    </source>
</evidence>
<organism evidence="2 3">
    <name type="scientific">Chelatococcus sambhunathii</name>
    <dbReference type="NCBI Taxonomy" id="363953"/>
    <lineage>
        <taxon>Bacteria</taxon>
        <taxon>Pseudomonadati</taxon>
        <taxon>Pseudomonadota</taxon>
        <taxon>Alphaproteobacteria</taxon>
        <taxon>Hyphomicrobiales</taxon>
        <taxon>Chelatococcaceae</taxon>
        <taxon>Chelatococcus</taxon>
    </lineage>
</organism>
<dbReference type="Proteomes" id="UP001181622">
    <property type="component" value="Unassembled WGS sequence"/>
</dbReference>
<dbReference type="SUPFAM" id="SSF51338">
    <property type="entry name" value="Composite domain of metallo-dependent hydrolases"/>
    <property type="match status" value="1"/>
</dbReference>
<dbReference type="InterPro" id="IPR052349">
    <property type="entry name" value="Metallo-hydrolase_Enzymes"/>
</dbReference>
<name>A0ABU1DD34_9HYPH</name>
<dbReference type="Gene3D" id="3.20.20.140">
    <property type="entry name" value="Metal-dependent hydrolases"/>
    <property type="match status" value="1"/>
</dbReference>
<dbReference type="Gene3D" id="2.30.40.10">
    <property type="entry name" value="Urease, subunit C, domain 1"/>
    <property type="match status" value="1"/>
</dbReference>
<dbReference type="EC" id="3.5.4.1" evidence="2"/>
<dbReference type="PANTHER" id="PTHR32027:SF0">
    <property type="entry name" value="CYTOSINE DEAMINASE"/>
    <property type="match status" value="1"/>
</dbReference>
<protein>
    <submittedName>
        <fullName evidence="2">Cytosine deaminase</fullName>
        <ecNumber evidence="2">3.5.4.1</ecNumber>
    </submittedName>
</protein>
<dbReference type="RefSeq" id="WP_309389492.1">
    <property type="nucleotide sequence ID" value="NZ_JADBEO010000008.1"/>
</dbReference>
<keyword evidence="3" id="KW-1185">Reference proteome</keyword>
<dbReference type="EMBL" id="JADBEO010000008">
    <property type="protein sequence ID" value="MDR4306007.1"/>
    <property type="molecule type" value="Genomic_DNA"/>
</dbReference>
<reference evidence="2" key="1">
    <citation type="submission" date="2020-10" db="EMBL/GenBank/DDBJ databases">
        <authorList>
            <person name="Abbas A."/>
            <person name="Razzaq R."/>
            <person name="Waqas M."/>
            <person name="Abbas N."/>
            <person name="Nielsen T.K."/>
            <person name="Hansen L.H."/>
            <person name="Hussain S."/>
            <person name="Shahid M."/>
        </authorList>
    </citation>
    <scope>NUCLEOTIDE SEQUENCE</scope>
    <source>
        <strain evidence="2">S14</strain>
    </source>
</reference>
<dbReference type="NCBIfam" id="NF005759">
    <property type="entry name" value="PRK07583.1"/>
    <property type="match status" value="1"/>
</dbReference>
<comment type="caution">
    <text evidence="2">The sequence shown here is derived from an EMBL/GenBank/DDBJ whole genome shotgun (WGS) entry which is preliminary data.</text>
</comment>
<dbReference type="InterPro" id="IPR032466">
    <property type="entry name" value="Metal_Hydrolase"/>
</dbReference>
<dbReference type="Pfam" id="PF07969">
    <property type="entry name" value="Amidohydro_3"/>
    <property type="match status" value="1"/>
</dbReference>
<gene>
    <name evidence="2" type="ORF">IHQ68_05155</name>
</gene>
<dbReference type="PANTHER" id="PTHR32027">
    <property type="entry name" value="CYTOSINE DEAMINASE"/>
    <property type="match status" value="1"/>
</dbReference>
<proteinExistence type="predicted"/>
<dbReference type="InterPro" id="IPR011059">
    <property type="entry name" value="Metal-dep_hydrolase_composite"/>
</dbReference>
<keyword evidence="2" id="KW-0378">Hydrolase</keyword>
<dbReference type="SUPFAM" id="SSF51556">
    <property type="entry name" value="Metallo-dependent hydrolases"/>
    <property type="match status" value="1"/>
</dbReference>
<accession>A0ABU1DD34</accession>
<feature type="domain" description="Amidohydrolase 3" evidence="1">
    <location>
        <begin position="219"/>
        <end position="429"/>
    </location>
</feature>
<evidence type="ECO:0000313" key="2">
    <source>
        <dbReference type="EMBL" id="MDR4306007.1"/>
    </source>
</evidence>